<dbReference type="AlphaFoldDB" id="A0A0P7ZQR7"/>
<proteinExistence type="predicted"/>
<comment type="caution">
    <text evidence="1">The sequence shown here is derived from an EMBL/GenBank/DDBJ whole genome shotgun (WGS) entry which is preliminary data.</text>
</comment>
<organism evidence="1 2">
    <name type="scientific">Phormidesmis priestleyi Ana</name>
    <dbReference type="NCBI Taxonomy" id="1666911"/>
    <lineage>
        <taxon>Bacteria</taxon>
        <taxon>Bacillati</taxon>
        <taxon>Cyanobacteriota</taxon>
        <taxon>Cyanophyceae</taxon>
        <taxon>Leptolyngbyales</taxon>
        <taxon>Leptolyngbyaceae</taxon>
        <taxon>Phormidesmis</taxon>
    </lineage>
</organism>
<protein>
    <submittedName>
        <fullName evidence="1">Putative small protein</fullName>
    </submittedName>
</protein>
<dbReference type="InterPro" id="IPR005368">
    <property type="entry name" value="UPF0175"/>
</dbReference>
<dbReference type="EMBL" id="LJZR01000067">
    <property type="protein sequence ID" value="KPQ32153.1"/>
    <property type="molecule type" value="Genomic_DNA"/>
</dbReference>
<gene>
    <name evidence="1" type="ORF">HLUCCA11_22210</name>
</gene>
<evidence type="ECO:0000313" key="1">
    <source>
        <dbReference type="EMBL" id="KPQ32153.1"/>
    </source>
</evidence>
<accession>A0A0P7ZQR7</accession>
<sequence>MQITLNIPDQLMQAHPPNSADWMREIAVALFQQELITLGTASQIAGMHQIEFQALLSDREICVHYDLADYQADIESLRANNWR</sequence>
<name>A0A0P7ZQR7_9CYAN</name>
<evidence type="ECO:0000313" key="2">
    <source>
        <dbReference type="Proteomes" id="UP000050465"/>
    </source>
</evidence>
<reference evidence="1 2" key="1">
    <citation type="submission" date="2015-09" db="EMBL/GenBank/DDBJ databases">
        <title>Identification and resolution of microdiversity through metagenomic sequencing of parallel consortia.</title>
        <authorList>
            <person name="Nelson W.C."/>
            <person name="Romine M.F."/>
            <person name="Lindemann S.R."/>
        </authorList>
    </citation>
    <scope>NUCLEOTIDE SEQUENCE [LARGE SCALE GENOMIC DNA]</scope>
    <source>
        <strain evidence="1">Ana</strain>
    </source>
</reference>
<dbReference type="Proteomes" id="UP000050465">
    <property type="component" value="Unassembled WGS sequence"/>
</dbReference>
<dbReference type="STRING" id="1666911.HLUCCA11_22210"/>
<dbReference type="Pfam" id="PF03683">
    <property type="entry name" value="UPF0175"/>
    <property type="match status" value="1"/>
</dbReference>